<proteinExistence type="inferred from homology"/>
<dbReference type="EMBL" id="ML738756">
    <property type="protein sequence ID" value="KAE8156558.1"/>
    <property type="molecule type" value="Genomic_DNA"/>
</dbReference>
<dbReference type="AlphaFoldDB" id="A0A5N6UDF0"/>
<comment type="similarity">
    <text evidence="3">Belongs to the class-III pyridoxal-phosphate-dependent aminotransferase family.</text>
</comment>
<keyword evidence="2 3" id="KW-0663">Pyridoxal phosphate</keyword>
<dbReference type="OrthoDB" id="425114at2759"/>
<evidence type="ECO:0000313" key="4">
    <source>
        <dbReference type="EMBL" id="KAE8156558.1"/>
    </source>
</evidence>
<protein>
    <submittedName>
        <fullName evidence="4">Pyridoxal phosphate-dependent transferase</fullName>
    </submittedName>
</protein>
<keyword evidence="5" id="KW-1185">Reference proteome</keyword>
<dbReference type="Gene3D" id="3.90.1150.10">
    <property type="entry name" value="Aspartate Aminotransferase, domain 1"/>
    <property type="match status" value="1"/>
</dbReference>
<reference evidence="4 5" key="1">
    <citation type="submission" date="2019-04" db="EMBL/GenBank/DDBJ databases">
        <title>Friends and foes A comparative genomics study of 23 Aspergillus species from section Flavi.</title>
        <authorList>
            <consortium name="DOE Joint Genome Institute"/>
            <person name="Kjaerbolling I."/>
            <person name="Vesth T."/>
            <person name="Frisvad J.C."/>
            <person name="Nybo J.L."/>
            <person name="Theobald S."/>
            <person name="Kildgaard S."/>
            <person name="Isbrandt T."/>
            <person name="Kuo A."/>
            <person name="Sato A."/>
            <person name="Lyhne E.K."/>
            <person name="Kogle M.E."/>
            <person name="Wiebenga A."/>
            <person name="Kun R.S."/>
            <person name="Lubbers R.J."/>
            <person name="Makela M.R."/>
            <person name="Barry K."/>
            <person name="Chovatia M."/>
            <person name="Clum A."/>
            <person name="Daum C."/>
            <person name="Haridas S."/>
            <person name="He G."/>
            <person name="LaButti K."/>
            <person name="Lipzen A."/>
            <person name="Mondo S."/>
            <person name="Riley R."/>
            <person name="Salamov A."/>
            <person name="Simmons B.A."/>
            <person name="Magnuson J.K."/>
            <person name="Henrissat B."/>
            <person name="Mortensen U.H."/>
            <person name="Larsen T.O."/>
            <person name="Devries R.P."/>
            <person name="Grigoriev I.V."/>
            <person name="Machida M."/>
            <person name="Baker S.E."/>
            <person name="Andersen M.R."/>
        </authorList>
    </citation>
    <scope>NUCLEOTIDE SEQUENCE [LARGE SCALE GENOMIC DNA]</scope>
    <source>
        <strain evidence="4 5">CBS 117626</strain>
    </source>
</reference>
<dbReference type="InterPro" id="IPR015421">
    <property type="entry name" value="PyrdxlP-dep_Trfase_major"/>
</dbReference>
<organism evidence="4 5">
    <name type="scientific">Aspergillus tamarii</name>
    <dbReference type="NCBI Taxonomy" id="41984"/>
    <lineage>
        <taxon>Eukaryota</taxon>
        <taxon>Fungi</taxon>
        <taxon>Dikarya</taxon>
        <taxon>Ascomycota</taxon>
        <taxon>Pezizomycotina</taxon>
        <taxon>Eurotiomycetes</taxon>
        <taxon>Eurotiomycetidae</taxon>
        <taxon>Eurotiales</taxon>
        <taxon>Aspergillaceae</taxon>
        <taxon>Aspergillus</taxon>
        <taxon>Aspergillus subgen. Circumdati</taxon>
    </lineage>
</organism>
<accession>A0A5N6UDF0</accession>
<gene>
    <name evidence="4" type="ORF">BDV40DRAFT_309520</name>
</gene>
<dbReference type="InterPro" id="IPR015422">
    <property type="entry name" value="PyrdxlP-dep_Trfase_small"/>
</dbReference>
<dbReference type="Gene3D" id="3.40.640.10">
    <property type="entry name" value="Type I PLP-dependent aspartate aminotransferase-like (Major domain)"/>
    <property type="match status" value="1"/>
</dbReference>
<evidence type="ECO:0000256" key="3">
    <source>
        <dbReference type="RuleBase" id="RU003560"/>
    </source>
</evidence>
<evidence type="ECO:0000313" key="5">
    <source>
        <dbReference type="Proteomes" id="UP000326950"/>
    </source>
</evidence>
<dbReference type="SUPFAM" id="SSF53383">
    <property type="entry name" value="PLP-dependent transferases"/>
    <property type="match status" value="1"/>
</dbReference>
<dbReference type="PANTHER" id="PTHR43713">
    <property type="entry name" value="GLUTAMATE-1-SEMIALDEHYDE 2,1-AMINOMUTASE"/>
    <property type="match status" value="1"/>
</dbReference>
<dbReference type="GO" id="GO:0030170">
    <property type="term" value="F:pyridoxal phosphate binding"/>
    <property type="evidence" value="ECO:0007669"/>
    <property type="project" value="InterPro"/>
</dbReference>
<keyword evidence="4" id="KW-0808">Transferase</keyword>
<dbReference type="GO" id="GO:0008483">
    <property type="term" value="F:transaminase activity"/>
    <property type="evidence" value="ECO:0007669"/>
    <property type="project" value="InterPro"/>
</dbReference>
<dbReference type="Pfam" id="PF00202">
    <property type="entry name" value="Aminotran_3"/>
    <property type="match status" value="2"/>
</dbReference>
<dbReference type="InterPro" id="IPR015424">
    <property type="entry name" value="PyrdxlP-dep_Trfase"/>
</dbReference>
<dbReference type="Proteomes" id="UP000326950">
    <property type="component" value="Unassembled WGS sequence"/>
</dbReference>
<sequence length="412" mass="45435">MKRVPQMNDGRVLLLYVAANPKSRVENERACKVMPAGNTRAVFVYQPFPIVMATGRDCYLSSLDGVEYLDFVSEYFAGMYGHSHQAIKSAIQEACSSGFNYGAPSQVEIELVEEITSRFPSMEMLQFCTSGTEANTLAIVVGLNFSQRRKIRASKKLFRGCWSSSGLRLPHEFILAPYNDIKGTEKLLTQDVGVIIVEPMQGAGGMVPTTKEFLFFLREQATKLGAVLIFDEVVTARTHYNGLQSYHSIIPDMTTIGKFYGGGMLFGAYGGRQQIMNTLDSCAANSLHHSGTWHNNKSTMAAGLAAMKLLSRESIEKANTLGEQLKQGLDKVFNSGSTTAIIRGVGSLVGLHFLGPDSGTLRDAFYFFLLTHKIYVGHRGFFCLNIMHQEKHVMAVLEASRAFYDAAFMDSA</sequence>
<dbReference type="InterPro" id="IPR005814">
    <property type="entry name" value="Aminotrans_3"/>
</dbReference>
<evidence type="ECO:0000256" key="1">
    <source>
        <dbReference type="ARBA" id="ARBA00001933"/>
    </source>
</evidence>
<comment type="cofactor">
    <cofactor evidence="1">
        <name>pyridoxal 5'-phosphate</name>
        <dbReference type="ChEBI" id="CHEBI:597326"/>
    </cofactor>
</comment>
<evidence type="ECO:0000256" key="2">
    <source>
        <dbReference type="ARBA" id="ARBA00022898"/>
    </source>
</evidence>
<name>A0A5N6UDF0_ASPTM</name>
<dbReference type="PANTHER" id="PTHR43713:SF3">
    <property type="entry name" value="GLUTAMATE-1-SEMIALDEHYDE 2,1-AMINOMUTASE 1, CHLOROPLASTIC-RELATED"/>
    <property type="match status" value="1"/>
</dbReference>